<dbReference type="RefSeq" id="WP_379930833.1">
    <property type="nucleotide sequence ID" value="NZ_JBHUMM010000043.1"/>
</dbReference>
<gene>
    <name evidence="8" type="ORF">ACFSUC_16990</name>
</gene>
<evidence type="ECO:0000256" key="1">
    <source>
        <dbReference type="ARBA" id="ARBA00004141"/>
    </source>
</evidence>
<feature type="domain" description="Cytochrome C biogenesis protein transmembrane" evidence="7">
    <location>
        <begin position="3"/>
        <end position="214"/>
    </location>
</feature>
<feature type="transmembrane region" description="Helical" evidence="6">
    <location>
        <begin position="166"/>
        <end position="187"/>
    </location>
</feature>
<keyword evidence="5 6" id="KW-0472">Membrane</keyword>
<proteinExistence type="inferred from homology"/>
<comment type="subcellular location">
    <subcellularLocation>
        <location evidence="1">Membrane</location>
        <topology evidence="1">Multi-pass membrane protein</topology>
    </subcellularLocation>
</comment>
<feature type="transmembrane region" description="Helical" evidence="6">
    <location>
        <begin position="88"/>
        <end position="108"/>
    </location>
</feature>
<evidence type="ECO:0000313" key="9">
    <source>
        <dbReference type="Proteomes" id="UP001597497"/>
    </source>
</evidence>
<reference evidence="9" key="1">
    <citation type="journal article" date="2019" name="Int. J. Syst. Evol. Microbiol.">
        <title>The Global Catalogue of Microorganisms (GCM) 10K type strain sequencing project: providing services to taxonomists for standard genome sequencing and annotation.</title>
        <authorList>
            <consortium name="The Broad Institute Genomics Platform"/>
            <consortium name="The Broad Institute Genome Sequencing Center for Infectious Disease"/>
            <person name="Wu L."/>
            <person name="Ma J."/>
        </authorList>
    </citation>
    <scope>NUCLEOTIDE SEQUENCE [LARGE SCALE GENOMIC DNA]</scope>
    <source>
        <strain evidence="9">KCTC 33676</strain>
    </source>
</reference>
<evidence type="ECO:0000313" key="8">
    <source>
        <dbReference type="EMBL" id="MFD2673272.1"/>
    </source>
</evidence>
<evidence type="ECO:0000259" key="7">
    <source>
        <dbReference type="Pfam" id="PF02683"/>
    </source>
</evidence>
<keyword evidence="9" id="KW-1185">Reference proteome</keyword>
<evidence type="ECO:0000256" key="2">
    <source>
        <dbReference type="ARBA" id="ARBA00006143"/>
    </source>
</evidence>
<evidence type="ECO:0000256" key="3">
    <source>
        <dbReference type="ARBA" id="ARBA00022692"/>
    </source>
</evidence>
<evidence type="ECO:0000256" key="5">
    <source>
        <dbReference type="ARBA" id="ARBA00023136"/>
    </source>
</evidence>
<evidence type="ECO:0000256" key="4">
    <source>
        <dbReference type="ARBA" id="ARBA00022989"/>
    </source>
</evidence>
<evidence type="ECO:0000256" key="6">
    <source>
        <dbReference type="SAM" id="Phobius"/>
    </source>
</evidence>
<dbReference type="InterPro" id="IPR003834">
    <property type="entry name" value="Cyt_c_assmbl_TM_dom"/>
</dbReference>
<dbReference type="EMBL" id="JBHUMM010000043">
    <property type="protein sequence ID" value="MFD2673272.1"/>
    <property type="molecule type" value="Genomic_DNA"/>
</dbReference>
<feature type="transmembrane region" description="Helical" evidence="6">
    <location>
        <begin position="6"/>
        <end position="28"/>
    </location>
</feature>
<accession>A0ABW5RGU1</accession>
<dbReference type="Proteomes" id="UP001597497">
    <property type="component" value="Unassembled WGS sequence"/>
</dbReference>
<feature type="transmembrane region" description="Helical" evidence="6">
    <location>
        <begin position="129"/>
        <end position="160"/>
    </location>
</feature>
<dbReference type="PANTHER" id="PTHR31272:SF4">
    <property type="entry name" value="CYTOCHROME C-TYPE BIOGENESIS PROTEIN HI_1454-RELATED"/>
    <property type="match status" value="1"/>
</dbReference>
<organism evidence="8 9">
    <name type="scientific">Marinicrinis sediminis</name>
    <dbReference type="NCBI Taxonomy" id="1652465"/>
    <lineage>
        <taxon>Bacteria</taxon>
        <taxon>Bacillati</taxon>
        <taxon>Bacillota</taxon>
        <taxon>Bacilli</taxon>
        <taxon>Bacillales</taxon>
        <taxon>Paenibacillaceae</taxon>
    </lineage>
</organism>
<dbReference type="PANTHER" id="PTHR31272">
    <property type="entry name" value="CYTOCHROME C-TYPE BIOGENESIS PROTEIN HI_1454-RELATED"/>
    <property type="match status" value="1"/>
</dbReference>
<keyword evidence="3 6" id="KW-0812">Transmembrane</keyword>
<feature type="transmembrane region" description="Helical" evidence="6">
    <location>
        <begin position="58"/>
        <end position="82"/>
    </location>
</feature>
<name>A0ABW5RGU1_9BACL</name>
<dbReference type="Pfam" id="PF02683">
    <property type="entry name" value="DsbD_TM"/>
    <property type="match status" value="1"/>
</dbReference>
<keyword evidence="4 6" id="KW-1133">Transmembrane helix</keyword>
<comment type="similarity">
    <text evidence="2">Belongs to the DsbD family.</text>
</comment>
<dbReference type="InterPro" id="IPR051790">
    <property type="entry name" value="Cytochrome_c-biogenesis_DsbD"/>
</dbReference>
<feature type="transmembrane region" description="Helical" evidence="6">
    <location>
        <begin position="199"/>
        <end position="216"/>
    </location>
</feature>
<protein>
    <submittedName>
        <fullName evidence="8">Cytochrome c biogenesis CcdA family protein</fullName>
    </submittedName>
</protein>
<comment type="caution">
    <text evidence="8">The sequence shown here is derived from an EMBL/GenBank/DDBJ whole genome shotgun (WGS) entry which is preliminary data.</text>
</comment>
<sequence>MSVQLGVAFAAGLVSFLSPCTLPLYPAYLSRLTGLSYQDMTDKQKSVRVRMQIMTHTAVFVAGISLIYFMLGFSATLVGSWFITYREWIRIGSGMLFIFMGLMLIGVLQWKWFVQDHRSMSSSRPAGSYLGSFLLGLGFAAGWTPCIGPMLGTIIGMAAVDPANGMIYMLVYVLGFSVPFFLFAYFFTSMKRLHRYTRIMMKAGGAILIVIGYLLITDQLAILSARLNEIMNFTGIL</sequence>